<dbReference type="EMBL" id="JAAAHW010012000">
    <property type="protein sequence ID" value="KAF9916276.1"/>
    <property type="molecule type" value="Genomic_DNA"/>
</dbReference>
<organism evidence="1 2">
    <name type="scientific">Modicella reniformis</name>
    <dbReference type="NCBI Taxonomy" id="1440133"/>
    <lineage>
        <taxon>Eukaryota</taxon>
        <taxon>Fungi</taxon>
        <taxon>Fungi incertae sedis</taxon>
        <taxon>Mucoromycota</taxon>
        <taxon>Mortierellomycotina</taxon>
        <taxon>Mortierellomycetes</taxon>
        <taxon>Mortierellales</taxon>
        <taxon>Mortierellaceae</taxon>
        <taxon>Modicella</taxon>
    </lineage>
</organism>
<evidence type="ECO:0000313" key="1">
    <source>
        <dbReference type="EMBL" id="KAF9916276.1"/>
    </source>
</evidence>
<accession>A0A9P6IHW3</accession>
<dbReference type="OrthoDB" id="2432222at2759"/>
<feature type="non-terminal residue" evidence="1">
    <location>
        <position position="185"/>
    </location>
</feature>
<comment type="caution">
    <text evidence="1">The sequence shown here is derived from an EMBL/GenBank/DDBJ whole genome shotgun (WGS) entry which is preliminary data.</text>
</comment>
<evidence type="ECO:0000313" key="2">
    <source>
        <dbReference type="Proteomes" id="UP000749646"/>
    </source>
</evidence>
<reference evidence="1" key="1">
    <citation type="journal article" date="2020" name="Fungal Divers.">
        <title>Resolving the Mortierellaceae phylogeny through synthesis of multi-gene phylogenetics and phylogenomics.</title>
        <authorList>
            <person name="Vandepol N."/>
            <person name="Liber J."/>
            <person name="Desiro A."/>
            <person name="Na H."/>
            <person name="Kennedy M."/>
            <person name="Barry K."/>
            <person name="Grigoriev I.V."/>
            <person name="Miller A.N."/>
            <person name="O'Donnell K."/>
            <person name="Stajich J.E."/>
            <person name="Bonito G."/>
        </authorList>
    </citation>
    <scope>NUCLEOTIDE SEQUENCE</scope>
    <source>
        <strain evidence="1">MES-2147</strain>
    </source>
</reference>
<keyword evidence="2" id="KW-1185">Reference proteome</keyword>
<name>A0A9P6IHW3_9FUNG</name>
<proteinExistence type="predicted"/>
<dbReference type="Proteomes" id="UP000749646">
    <property type="component" value="Unassembled WGS sequence"/>
</dbReference>
<dbReference type="AlphaFoldDB" id="A0A9P6IHW3"/>
<gene>
    <name evidence="1" type="ORF">BGZ65_000356</name>
</gene>
<protein>
    <submittedName>
        <fullName evidence="1">Uncharacterized protein</fullName>
    </submittedName>
</protein>
<sequence>MNAWDLKSWNSVRFPNLKSLIVDTWCDYSGLEEFMSEHPSSSLHIVIRSWYRSDPQLLWSELLMLNNLKRLDFRPLEFDNTDSTSSIGRLERPSYLGASLKGLNQSSTKFSRIKELTIPYPKAEEVLMLLEVLKRCPHLTTLICESSVCGNDSRVFIHGFARLLSEGIWPDFKAITLDMEYHHLE</sequence>